<dbReference type="InterPro" id="IPR023393">
    <property type="entry name" value="START-like_dom_sf"/>
</dbReference>
<gene>
    <name evidence="1" type="ORF">GCM10010226_72360</name>
</gene>
<comment type="caution">
    <text evidence="1">The sequence shown here is derived from an EMBL/GenBank/DDBJ whole genome shotgun (WGS) entry which is preliminary data.</text>
</comment>
<dbReference type="CDD" id="cd07812">
    <property type="entry name" value="SRPBCC"/>
    <property type="match status" value="1"/>
</dbReference>
<accession>A0A918M094</accession>
<reference evidence="1" key="1">
    <citation type="journal article" date="2014" name="Int. J. Syst. Evol. Microbiol.">
        <title>Complete genome sequence of Corynebacterium casei LMG S-19264T (=DSM 44701T), isolated from a smear-ripened cheese.</title>
        <authorList>
            <consortium name="US DOE Joint Genome Institute (JGI-PGF)"/>
            <person name="Walter F."/>
            <person name="Albersmeier A."/>
            <person name="Kalinowski J."/>
            <person name="Ruckert C."/>
        </authorList>
    </citation>
    <scope>NUCLEOTIDE SEQUENCE</scope>
    <source>
        <strain evidence="1">JCM 4125</strain>
    </source>
</reference>
<dbReference type="EMBL" id="BMSA01000028">
    <property type="protein sequence ID" value="GGT83253.1"/>
    <property type="molecule type" value="Genomic_DNA"/>
</dbReference>
<evidence type="ECO:0000313" key="1">
    <source>
        <dbReference type="EMBL" id="GGT83253.1"/>
    </source>
</evidence>
<name>A0A918M094_9ACTN</name>
<protein>
    <submittedName>
        <fullName evidence="1">Cyclase</fullName>
    </submittedName>
</protein>
<dbReference type="Gene3D" id="3.30.530.20">
    <property type="match status" value="1"/>
</dbReference>
<sequence>MQVAEGEEFEVMEWTGQVYADTPTVSAEAYVDAPPECLWGYVSDIHLMPRLSAELKHVEWLDGATGPRPGNRFLGRSTHPALGNWETVSTVVDCEEPRSFAWAVGDPAHPMSLWRFTLRPRGAGTLLEQWAQLGPDRSGLSVAIEAMPDKEQKIVFVRMREFETGIRSNLAAVKELAEREK</sequence>
<dbReference type="Proteomes" id="UP000646776">
    <property type="component" value="Unassembled WGS sequence"/>
</dbReference>
<proteinExistence type="predicted"/>
<reference evidence="1" key="2">
    <citation type="submission" date="2020-09" db="EMBL/GenBank/DDBJ databases">
        <authorList>
            <person name="Sun Q."/>
            <person name="Ohkuma M."/>
        </authorList>
    </citation>
    <scope>NUCLEOTIDE SEQUENCE</scope>
    <source>
        <strain evidence="1">JCM 4125</strain>
    </source>
</reference>
<dbReference type="InterPro" id="IPR019587">
    <property type="entry name" value="Polyketide_cyclase/dehydratase"/>
</dbReference>
<dbReference type="AlphaFoldDB" id="A0A918M094"/>
<evidence type="ECO:0000313" key="2">
    <source>
        <dbReference type="Proteomes" id="UP000646776"/>
    </source>
</evidence>
<dbReference type="Pfam" id="PF10604">
    <property type="entry name" value="Polyketide_cyc2"/>
    <property type="match status" value="1"/>
</dbReference>
<keyword evidence="2" id="KW-1185">Reference proteome</keyword>
<dbReference type="SUPFAM" id="SSF55961">
    <property type="entry name" value="Bet v1-like"/>
    <property type="match status" value="1"/>
</dbReference>
<dbReference type="RefSeq" id="WP_229870943.1">
    <property type="nucleotide sequence ID" value="NZ_BMSA01000028.1"/>
</dbReference>
<organism evidence="1 2">
    <name type="scientific">Streptomyces phaeofaciens</name>
    <dbReference type="NCBI Taxonomy" id="68254"/>
    <lineage>
        <taxon>Bacteria</taxon>
        <taxon>Bacillati</taxon>
        <taxon>Actinomycetota</taxon>
        <taxon>Actinomycetes</taxon>
        <taxon>Kitasatosporales</taxon>
        <taxon>Streptomycetaceae</taxon>
        <taxon>Streptomyces</taxon>
    </lineage>
</organism>